<dbReference type="InterPro" id="IPR022742">
    <property type="entry name" value="Hydrolase_4"/>
</dbReference>
<dbReference type="Proteomes" id="UP000198862">
    <property type="component" value="Unassembled WGS sequence"/>
</dbReference>
<reference evidence="2 3" key="1">
    <citation type="submission" date="2016-10" db="EMBL/GenBank/DDBJ databases">
        <authorList>
            <person name="de Groot N.N."/>
        </authorList>
    </citation>
    <scope>NUCLEOTIDE SEQUENCE [LARGE SCALE GENOMIC DNA]</scope>
    <source>
        <strain evidence="2 3">DSM 6059</strain>
    </source>
</reference>
<dbReference type="InterPro" id="IPR051044">
    <property type="entry name" value="MAG_DAG_Lipase"/>
</dbReference>
<keyword evidence="2" id="KW-0378">Hydrolase</keyword>
<feature type="domain" description="Serine aminopeptidase S33" evidence="1">
    <location>
        <begin position="26"/>
        <end position="154"/>
    </location>
</feature>
<dbReference type="PANTHER" id="PTHR11614">
    <property type="entry name" value="PHOSPHOLIPASE-RELATED"/>
    <property type="match status" value="1"/>
</dbReference>
<organism evidence="2 3">
    <name type="scientific">Pseudoalteromonas denitrificans DSM 6059</name>
    <dbReference type="NCBI Taxonomy" id="1123010"/>
    <lineage>
        <taxon>Bacteria</taxon>
        <taxon>Pseudomonadati</taxon>
        <taxon>Pseudomonadota</taxon>
        <taxon>Gammaproteobacteria</taxon>
        <taxon>Alteromonadales</taxon>
        <taxon>Pseudoalteromonadaceae</taxon>
        <taxon>Pseudoalteromonas</taxon>
    </lineage>
</organism>
<protein>
    <submittedName>
        <fullName evidence="2">Lysophospholipase, alpha-beta hydrolase superfamily</fullName>
    </submittedName>
</protein>
<dbReference type="Pfam" id="PF12146">
    <property type="entry name" value="Hydrolase_4"/>
    <property type="match status" value="1"/>
</dbReference>
<dbReference type="RefSeq" id="WP_091982246.1">
    <property type="nucleotide sequence ID" value="NZ_FOLO01000007.1"/>
</dbReference>
<evidence type="ECO:0000259" key="1">
    <source>
        <dbReference type="Pfam" id="PF12146"/>
    </source>
</evidence>
<dbReference type="SUPFAM" id="SSF53474">
    <property type="entry name" value="alpha/beta-Hydrolases"/>
    <property type="match status" value="1"/>
</dbReference>
<dbReference type="EMBL" id="FOLO01000007">
    <property type="protein sequence ID" value="SFC32149.1"/>
    <property type="molecule type" value="Genomic_DNA"/>
</dbReference>
<dbReference type="STRING" id="1123010.SAMN02745724_01415"/>
<gene>
    <name evidence="2" type="ORF">SAMN02745724_01415</name>
</gene>
<evidence type="ECO:0000313" key="2">
    <source>
        <dbReference type="EMBL" id="SFC32149.1"/>
    </source>
</evidence>
<evidence type="ECO:0000313" key="3">
    <source>
        <dbReference type="Proteomes" id="UP000198862"/>
    </source>
</evidence>
<dbReference type="OrthoDB" id="9808398at2"/>
<dbReference type="Gene3D" id="3.40.50.1820">
    <property type="entry name" value="alpha/beta hydrolase"/>
    <property type="match status" value="1"/>
</dbReference>
<name>A0A1I1I6U7_9GAMM</name>
<accession>A0A1I1I6U7</accession>
<keyword evidence="3" id="KW-1185">Reference proteome</keyword>
<dbReference type="GO" id="GO:0016787">
    <property type="term" value="F:hydrolase activity"/>
    <property type="evidence" value="ECO:0007669"/>
    <property type="project" value="UniProtKB-KW"/>
</dbReference>
<proteinExistence type="predicted"/>
<dbReference type="AlphaFoldDB" id="A0A1I1I6U7"/>
<sequence>MLMEKMTFLARDGIQLAYDTLTAINSKATMIFLHGSTYNSRRYANIAKTLHAQSYDTCLLNWRGHGASEGEMGNVDYIGQLEDDLADFIAHYQKQSNKPLVIAGHSAGAVICLRYINKYGCDKISAVSFIAPAINGPLETARYKQKSAKWQYRISYFRAAKPSKVPPASALQHAPNLNMLPFIAAKLLPFMRTKAILRFPASERMARLEGRILNYSYNLMLSCDINNYPAAFNKVTVPVLMLCGEQDEVIHENLLNTIFHWHLPQNINKKLIELPKVNHMKVVPAACKILPDWLNDLFPSTALNLQKTNVNEVLC</sequence>
<dbReference type="InterPro" id="IPR029058">
    <property type="entry name" value="AB_hydrolase_fold"/>
</dbReference>